<evidence type="ECO:0000313" key="2">
    <source>
        <dbReference type="Proteomes" id="UP000030151"/>
    </source>
</evidence>
<reference evidence="1 2" key="1">
    <citation type="submission" date="2014-02" db="EMBL/GenBank/DDBJ databases">
        <title>The genome sequence of the entomopathogenic fungus Metarhizium robertsii ARSEF 2575.</title>
        <authorList>
            <person name="Giuliano Garisto Donzelli B."/>
            <person name="Roe B.A."/>
            <person name="Macmil S.L."/>
            <person name="Krasnoff S.B."/>
            <person name="Gibson D.M."/>
        </authorList>
    </citation>
    <scope>NUCLEOTIDE SEQUENCE [LARGE SCALE GENOMIC DNA]</scope>
    <source>
        <strain evidence="1 2">ARSEF 2575</strain>
    </source>
</reference>
<dbReference type="HOGENOM" id="CLU_2705335_0_0_1"/>
<dbReference type="AlphaFoldDB" id="A0A0A1UU26"/>
<sequence>MCYISIYYVTCPVCEGTIENRRVDFPTCKKLSKGGQKCGQYRLVFNQDCCFTAKCQQCIEEDERGHKSRFRCW</sequence>
<organism evidence="1 2">
    <name type="scientific">Metarhizium robertsii</name>
    <dbReference type="NCBI Taxonomy" id="568076"/>
    <lineage>
        <taxon>Eukaryota</taxon>
        <taxon>Fungi</taxon>
        <taxon>Dikarya</taxon>
        <taxon>Ascomycota</taxon>
        <taxon>Pezizomycotina</taxon>
        <taxon>Sordariomycetes</taxon>
        <taxon>Hypocreomycetidae</taxon>
        <taxon>Hypocreales</taxon>
        <taxon>Clavicipitaceae</taxon>
        <taxon>Metarhizium</taxon>
    </lineage>
</organism>
<proteinExistence type="predicted"/>
<protein>
    <submittedName>
        <fullName evidence="1">Uncharacterized protein</fullName>
    </submittedName>
</protein>
<dbReference type="Proteomes" id="UP000030151">
    <property type="component" value="Unassembled WGS sequence"/>
</dbReference>
<name>A0A0A1UU26_9HYPO</name>
<evidence type="ECO:0000313" key="1">
    <source>
        <dbReference type="EMBL" id="EXV00246.1"/>
    </source>
</evidence>
<gene>
    <name evidence="1" type="ORF">X797_006693</name>
</gene>
<comment type="caution">
    <text evidence="1">The sequence shown here is derived from an EMBL/GenBank/DDBJ whole genome shotgun (WGS) entry which is preliminary data.</text>
</comment>
<accession>A0A0A1UU26</accession>
<dbReference type="EMBL" id="JELW01000014">
    <property type="protein sequence ID" value="EXV00246.1"/>
    <property type="molecule type" value="Genomic_DNA"/>
</dbReference>